<dbReference type="NCBIfam" id="NF011071">
    <property type="entry name" value="PRK14501.1"/>
    <property type="match status" value="1"/>
</dbReference>
<evidence type="ECO:0000256" key="8">
    <source>
        <dbReference type="ARBA" id="ARBA00052754"/>
    </source>
</evidence>
<dbReference type="STRING" id="388413.ALPR1_19768"/>
<comment type="pathway">
    <text evidence="10">Glycan metabolism; glucosylglycerol biosynthesis.</text>
</comment>
<dbReference type="PANTHER" id="PTHR10788:SF106">
    <property type="entry name" value="BCDNA.GH08860"/>
    <property type="match status" value="1"/>
</dbReference>
<dbReference type="NCBIfam" id="TIGR01484">
    <property type="entry name" value="HAD-SF-IIB"/>
    <property type="match status" value="1"/>
</dbReference>
<keyword evidence="5" id="KW-0328">Glycosyltransferase</keyword>
<dbReference type="GO" id="GO:0004805">
    <property type="term" value="F:trehalose-phosphatase activity"/>
    <property type="evidence" value="ECO:0007669"/>
    <property type="project" value="TreeGrafter"/>
</dbReference>
<accession>A3HXI5</accession>
<dbReference type="InterPro" id="IPR003337">
    <property type="entry name" value="Trehalose_PPase"/>
</dbReference>
<evidence type="ECO:0000256" key="7">
    <source>
        <dbReference type="ARBA" id="ARBA00048039"/>
    </source>
</evidence>
<evidence type="ECO:0000256" key="9">
    <source>
        <dbReference type="ARBA" id="ARBA00055920"/>
    </source>
</evidence>
<dbReference type="SUPFAM" id="SSF53756">
    <property type="entry name" value="UDP-Glycosyltransferase/glycogen phosphorylase"/>
    <property type="match status" value="1"/>
</dbReference>
<comment type="function">
    <text evidence="9">Involved in salt tolerance by producing GG-phosphate from ADP-glucose and glycerol-3-phosphate (G3P), an intermediate in the synthesis of the osmolyte glucosylglycerol (GG).</text>
</comment>
<dbReference type="SUPFAM" id="SSF56784">
    <property type="entry name" value="HAD-like"/>
    <property type="match status" value="1"/>
</dbReference>
<dbReference type="eggNOG" id="COG0380">
    <property type="taxonomic scope" value="Bacteria"/>
</dbReference>
<dbReference type="EC" id="2.4.1.15" evidence="11"/>
<comment type="pathway">
    <text evidence="1">Glycan biosynthesis; trehalose biosynthesis.</text>
</comment>
<keyword evidence="6" id="KW-0808">Transferase</keyword>
<dbReference type="Gene3D" id="3.40.50.1000">
    <property type="entry name" value="HAD superfamily/HAD-like"/>
    <property type="match status" value="1"/>
</dbReference>
<dbReference type="GO" id="GO:0005992">
    <property type="term" value="P:trehalose biosynthetic process"/>
    <property type="evidence" value="ECO:0007669"/>
    <property type="project" value="UniProtKB-UniRule"/>
</dbReference>
<dbReference type="NCBIfam" id="TIGR02400">
    <property type="entry name" value="trehalose_OtsA"/>
    <property type="match status" value="1"/>
</dbReference>
<evidence type="ECO:0000313" key="13">
    <source>
        <dbReference type="Proteomes" id="UP000003919"/>
    </source>
</evidence>
<dbReference type="Gene3D" id="3.40.50.2000">
    <property type="entry name" value="Glycogen Phosphorylase B"/>
    <property type="match status" value="2"/>
</dbReference>
<dbReference type="Proteomes" id="UP000003919">
    <property type="component" value="Unassembled WGS sequence"/>
</dbReference>
<comment type="subunit">
    <text evidence="4">Homotetramer.</text>
</comment>
<name>A3HXI5_9BACT</name>
<evidence type="ECO:0000256" key="3">
    <source>
        <dbReference type="ARBA" id="ARBA00008799"/>
    </source>
</evidence>
<dbReference type="GO" id="GO:0003825">
    <property type="term" value="F:alpha,alpha-trehalose-phosphate synthase (UDP-forming) activity"/>
    <property type="evidence" value="ECO:0007669"/>
    <property type="project" value="UniProtKB-UniRule"/>
</dbReference>
<dbReference type="eggNOG" id="COG1877">
    <property type="taxonomic scope" value="Bacteria"/>
</dbReference>
<evidence type="ECO:0000256" key="11">
    <source>
        <dbReference type="NCBIfam" id="TIGR02400"/>
    </source>
</evidence>
<dbReference type="HOGENOM" id="CLU_002351_3_3_10"/>
<comment type="catalytic activity">
    <reaction evidence="8">
        <text>ADP-alpha-D-glucose + sn-glycerol 3-phosphate = 2-O-(alpha-D-glucopyranosyl)-sn-glycerol 3-phosphate + ADP + H(+)</text>
        <dbReference type="Rhea" id="RHEA:12881"/>
        <dbReference type="ChEBI" id="CHEBI:15378"/>
        <dbReference type="ChEBI" id="CHEBI:57498"/>
        <dbReference type="ChEBI" id="CHEBI:57597"/>
        <dbReference type="ChEBI" id="CHEBI:87089"/>
        <dbReference type="ChEBI" id="CHEBI:456216"/>
        <dbReference type="EC" id="2.4.1.213"/>
    </reaction>
</comment>
<comment type="caution">
    <text evidence="12">The sequence shown here is derived from an EMBL/GenBank/DDBJ whole genome shotgun (WGS) entry which is preliminary data.</text>
</comment>
<dbReference type="CDD" id="cd01627">
    <property type="entry name" value="HAD_TPP"/>
    <property type="match status" value="1"/>
</dbReference>
<evidence type="ECO:0000256" key="6">
    <source>
        <dbReference type="ARBA" id="ARBA00022679"/>
    </source>
</evidence>
<evidence type="ECO:0000256" key="5">
    <source>
        <dbReference type="ARBA" id="ARBA00022676"/>
    </source>
</evidence>
<reference evidence="12 13" key="1">
    <citation type="journal article" date="2011" name="J. Bacteriol.">
        <title>Complete genome sequence of Algoriphagus sp. PR1, bacterial prey of a colony-forming choanoflagellate.</title>
        <authorList>
            <person name="Alegado R.A."/>
            <person name="Ferriera S."/>
            <person name="Nusbaum C."/>
            <person name="Young S.K."/>
            <person name="Zeng Q."/>
            <person name="Imamovic A."/>
            <person name="Fairclough S.R."/>
            <person name="King N."/>
        </authorList>
    </citation>
    <scope>NUCLEOTIDE SEQUENCE [LARGE SCALE GENOMIC DNA]</scope>
    <source>
        <strain evidence="12 13">PR1</strain>
    </source>
</reference>
<sequence>MPFWMENEFHPCFSTTKSPMAKTIIVSNRLPISLRHRNGKFEFKPSAGGLATGLDSIYKSGENIWIGWPGNTVDDAEQRAEIIIELHALKMAPVFLSKEDVEQFYEGFSNETLWPAFHYFTQYMIYNPDHWDAYVRVNQKFCEAIVKKADPDDTIWIHDYQLMLLPQMLREILPEATIAFFQHIPFPSYEIIRMIPWRKEILEGVCGADLIGFHTYDDMRHFLSAVGRITGMSGQSGYIQAENRIINVDSFPMGIDYHKFAKQAKSRKTQNIVKDFRQKVGDQKLLLTIDRLDYSKGIPQRIHVFDQLLQQHKELRGKVSMIMVVVPSRDRVQSYKELKEEIDLLVGRINSEYSTLDWVPVHYFYRSFPFEELSAFYSMSDVALVTPLRDGMNLVCKEFVASKTNQTGVLILSEMAGASKELQDAILVNPNDRQGVVDAIYEGLSMKESEQKLRIKAMQESLKKYDVFQWVKVFMDRVEHVKEKQAELTSKDVDAKVLNEIQSSFKKATNPIFFLDYDGTLTGFTANPQDAVPDAELKKLVKDLSSKAQVVIISGRDKDTLGKWFKGQNIDMIAEHGVWVHRKGQKTDWELYAEIDDTWKDDIRNVMEYYVLRTPGAFIEEKHHSLVWHYRKVESGLGDLRMRELFSHLKYMARGHNLQVLEGNMVLEIKRPDINKGRAATSLMKGHEFDFVLAIGDDWTDEDTFKAMPKNAYSIRVGYAYTQANYNIKSFKQVRQLLHKLTQ</sequence>
<dbReference type="InterPro" id="IPR023214">
    <property type="entry name" value="HAD_sf"/>
</dbReference>
<keyword evidence="13" id="KW-1185">Reference proteome</keyword>
<gene>
    <name evidence="12" type="ORF">ALPR1_19768</name>
</gene>
<evidence type="ECO:0000256" key="2">
    <source>
        <dbReference type="ARBA" id="ARBA00006330"/>
    </source>
</evidence>
<dbReference type="EMBL" id="AAXU02000001">
    <property type="protein sequence ID" value="EAZ81308.1"/>
    <property type="molecule type" value="Genomic_DNA"/>
</dbReference>
<dbReference type="InterPro" id="IPR036412">
    <property type="entry name" value="HAD-like_sf"/>
</dbReference>
<dbReference type="CDD" id="cd03788">
    <property type="entry name" value="GT20_TPS"/>
    <property type="match status" value="1"/>
</dbReference>
<protein>
    <recommendedName>
        <fullName evidence="11">Alpha,alpha-trehalose-phosphate synthase</fullName>
        <ecNumber evidence="11">2.4.1.15</ecNumber>
    </recommendedName>
</protein>
<dbReference type="NCBIfam" id="TIGR00685">
    <property type="entry name" value="T6PP"/>
    <property type="match status" value="1"/>
</dbReference>
<evidence type="ECO:0000256" key="4">
    <source>
        <dbReference type="ARBA" id="ARBA00011881"/>
    </source>
</evidence>
<evidence type="ECO:0000256" key="10">
    <source>
        <dbReference type="ARBA" id="ARBA00060702"/>
    </source>
</evidence>
<dbReference type="InterPro" id="IPR012766">
    <property type="entry name" value="Trehalose_OtsA"/>
</dbReference>
<comment type="similarity">
    <text evidence="3">Belongs to the glycosyltransferase 20 family.</text>
</comment>
<comment type="similarity">
    <text evidence="2">In the C-terminal section; belongs to the trehalose phosphatase family.</text>
</comment>
<dbReference type="GO" id="GO:0005829">
    <property type="term" value="C:cytosol"/>
    <property type="evidence" value="ECO:0007669"/>
    <property type="project" value="TreeGrafter"/>
</dbReference>
<dbReference type="Pfam" id="PF02358">
    <property type="entry name" value="Trehalose_PPase"/>
    <property type="match status" value="1"/>
</dbReference>
<evidence type="ECO:0000256" key="1">
    <source>
        <dbReference type="ARBA" id="ARBA00005199"/>
    </source>
</evidence>
<proteinExistence type="inferred from homology"/>
<comment type="catalytic activity">
    <reaction evidence="7">
        <text>D-glucose 6-phosphate + UDP-alpha-D-glucose = alpha,alpha-trehalose 6-phosphate + UDP + H(+)</text>
        <dbReference type="Rhea" id="RHEA:18889"/>
        <dbReference type="ChEBI" id="CHEBI:15378"/>
        <dbReference type="ChEBI" id="CHEBI:58223"/>
        <dbReference type="ChEBI" id="CHEBI:58429"/>
        <dbReference type="ChEBI" id="CHEBI:58885"/>
        <dbReference type="ChEBI" id="CHEBI:61548"/>
        <dbReference type="EC" id="2.4.1.15"/>
    </reaction>
</comment>
<dbReference type="AlphaFoldDB" id="A3HXI5"/>
<dbReference type="FunFam" id="3.40.50.2000:FF:000010">
    <property type="entry name" value="Alpha,alpha-trehalose-phosphate synthase"/>
    <property type="match status" value="1"/>
</dbReference>
<dbReference type="UniPathway" id="UPA00299"/>
<dbReference type="Gene3D" id="3.30.70.1020">
    <property type="entry name" value="Trehalose-6-phosphate phosphatase related protein, domain 2"/>
    <property type="match status" value="1"/>
</dbReference>
<dbReference type="PANTHER" id="PTHR10788">
    <property type="entry name" value="TREHALOSE-6-PHOSPHATE SYNTHASE"/>
    <property type="match status" value="1"/>
</dbReference>
<evidence type="ECO:0000313" key="12">
    <source>
        <dbReference type="EMBL" id="EAZ81308.1"/>
    </source>
</evidence>
<dbReference type="InterPro" id="IPR001830">
    <property type="entry name" value="Glyco_trans_20"/>
</dbReference>
<dbReference type="Pfam" id="PF00982">
    <property type="entry name" value="Glyco_transf_20"/>
    <property type="match status" value="1"/>
</dbReference>
<organism evidence="12 13">
    <name type="scientific">Algoriphagus machipongonensis</name>
    <dbReference type="NCBI Taxonomy" id="388413"/>
    <lineage>
        <taxon>Bacteria</taxon>
        <taxon>Pseudomonadati</taxon>
        <taxon>Bacteroidota</taxon>
        <taxon>Cytophagia</taxon>
        <taxon>Cytophagales</taxon>
        <taxon>Cyclobacteriaceae</taxon>
        <taxon>Algoriphagus</taxon>
    </lineage>
</organism>
<dbReference type="GO" id="GO:0033828">
    <property type="term" value="F:glucosylglycerol-phosphate synthase activity"/>
    <property type="evidence" value="ECO:0007669"/>
    <property type="project" value="UniProtKB-EC"/>
</dbReference>
<dbReference type="InterPro" id="IPR006379">
    <property type="entry name" value="HAD-SF_hydro_IIB"/>
</dbReference>